<dbReference type="CDD" id="cd04301">
    <property type="entry name" value="NAT_SF"/>
    <property type="match status" value="1"/>
</dbReference>
<keyword evidence="3" id="KW-1185">Reference proteome</keyword>
<proteinExistence type="predicted"/>
<evidence type="ECO:0000313" key="2">
    <source>
        <dbReference type="EMBL" id="MBK0382169.1"/>
    </source>
</evidence>
<dbReference type="PANTHER" id="PTHR43617:SF22">
    <property type="entry name" value="L-AMINO ACID N-ACETYLTRANSFERASE AAAT"/>
    <property type="match status" value="1"/>
</dbReference>
<reference evidence="2 3" key="1">
    <citation type="submission" date="2020-12" db="EMBL/GenBank/DDBJ databases">
        <title>Bacterial novel species Pedobacter sp. SD-b isolated from soil.</title>
        <authorList>
            <person name="Jung H.-Y."/>
        </authorList>
    </citation>
    <scope>NUCLEOTIDE SEQUENCE [LARGE SCALE GENOMIC DNA]</scope>
    <source>
        <strain evidence="2 3">SD-b</strain>
    </source>
</reference>
<dbReference type="InterPro" id="IPR000182">
    <property type="entry name" value="GNAT_dom"/>
</dbReference>
<dbReference type="SUPFAM" id="SSF55729">
    <property type="entry name" value="Acyl-CoA N-acyltransferases (Nat)"/>
    <property type="match status" value="1"/>
</dbReference>
<organism evidence="2 3">
    <name type="scientific">Pedobacter segetis</name>
    <dbReference type="NCBI Taxonomy" id="2793069"/>
    <lineage>
        <taxon>Bacteria</taxon>
        <taxon>Pseudomonadati</taxon>
        <taxon>Bacteroidota</taxon>
        <taxon>Sphingobacteriia</taxon>
        <taxon>Sphingobacteriales</taxon>
        <taxon>Sphingobacteriaceae</taxon>
        <taxon>Pedobacter</taxon>
    </lineage>
</organism>
<gene>
    <name evidence="2" type="ORF">I5M32_04280</name>
</gene>
<name>A0ABS1BH30_9SPHI</name>
<dbReference type="PANTHER" id="PTHR43617">
    <property type="entry name" value="L-AMINO ACID N-ACETYLTRANSFERASE"/>
    <property type="match status" value="1"/>
</dbReference>
<dbReference type="InterPro" id="IPR050276">
    <property type="entry name" value="MshD_Acetyltransferase"/>
</dbReference>
<dbReference type="Pfam" id="PF00583">
    <property type="entry name" value="Acetyltransf_1"/>
    <property type="match status" value="1"/>
</dbReference>
<feature type="domain" description="N-acetyltransferase" evidence="1">
    <location>
        <begin position="63"/>
        <end position="206"/>
    </location>
</feature>
<evidence type="ECO:0000313" key="3">
    <source>
        <dbReference type="Proteomes" id="UP000660024"/>
    </source>
</evidence>
<dbReference type="Proteomes" id="UP000660024">
    <property type="component" value="Unassembled WGS sequence"/>
</dbReference>
<accession>A0ABS1BH30</accession>
<sequence length="206" mass="24593">MFPKLRKGQALRYTPFVRKKRRPIRGAAPILNTKKNANNDKSKTNHHHKPNVIANFRKPNIHLNLRDAINKDLELTYRIKTNSIKMYVERIWTWNKKTQRKIHETNFMASKTKIIIHDLREVGYLVLKETFDEIYIENLLIDNEFQNLGIGKTIMKEIIERATSEKKLIYLQVFKINIKAIKFYRNLGFEKTSEMENHVGMKKKWL</sequence>
<dbReference type="InterPro" id="IPR016181">
    <property type="entry name" value="Acyl_CoA_acyltransferase"/>
</dbReference>
<comment type="caution">
    <text evidence="2">The sequence shown here is derived from an EMBL/GenBank/DDBJ whole genome shotgun (WGS) entry which is preliminary data.</text>
</comment>
<evidence type="ECO:0000259" key="1">
    <source>
        <dbReference type="PROSITE" id="PS51186"/>
    </source>
</evidence>
<dbReference type="RefSeq" id="WP_200584953.1">
    <property type="nucleotide sequence ID" value="NZ_JAEHFY010000005.1"/>
</dbReference>
<protein>
    <submittedName>
        <fullName evidence="2">GNAT family N-acetyltransferase</fullName>
    </submittedName>
</protein>
<dbReference type="EMBL" id="JAEHFY010000005">
    <property type="protein sequence ID" value="MBK0382169.1"/>
    <property type="molecule type" value="Genomic_DNA"/>
</dbReference>
<dbReference type="Gene3D" id="3.40.630.30">
    <property type="match status" value="1"/>
</dbReference>
<dbReference type="PROSITE" id="PS51186">
    <property type="entry name" value="GNAT"/>
    <property type="match status" value="1"/>
</dbReference>